<dbReference type="Gene3D" id="3.30.70.330">
    <property type="match status" value="1"/>
</dbReference>
<feature type="compositionally biased region" description="Low complexity" evidence="3">
    <location>
        <begin position="814"/>
        <end position="826"/>
    </location>
</feature>
<dbReference type="Pfam" id="PF00076">
    <property type="entry name" value="RRM_1"/>
    <property type="match status" value="1"/>
</dbReference>
<dbReference type="InterPro" id="IPR051485">
    <property type="entry name" value="SR-CTD_assoc_factor"/>
</dbReference>
<evidence type="ECO:0000259" key="4">
    <source>
        <dbReference type="PROSITE" id="PS50102"/>
    </source>
</evidence>
<dbReference type="Pfam" id="PF04818">
    <property type="entry name" value="CID"/>
    <property type="match status" value="1"/>
</dbReference>
<feature type="compositionally biased region" description="Gly residues" evidence="3">
    <location>
        <begin position="948"/>
        <end position="957"/>
    </location>
</feature>
<sequence length="1478" mass="161819">MEVVKAFNNELVSLYDIKPPISKAKMTAITKAAMKSVKFYKHVVHGVEKFILKCRPDYKIPGLYVIDSIVRQSRHQFGVDKDVFAPRFSKNLLQTFKNICQCPEEDKQKLVRVINLWQKHKVFPDDLLKKFLVMVEAGEEDLPELYKDEIEALQKSSKKSPTSAKKKKKSPVRSGFESMGGSTPQNTFHPASRSLNFNDNAPKTSSVEPGFLQQLQTLTSLLQQTNVPTVGASPATNGTPSDQIKFDKRLLDYDYGEEEEETNVASSNATGAPSDSISSILTNPDILRQLHTLQVQLNMAQAQAKQPIEQPPVMDQPRMIPPHHQIPVFNPSIMPPQHIFPMDPSMGFYNPPQNQMVEPALSTIDEDDKPEIVMEKHGSDPLEVIDLDHIPTPPSERSPIRSYSRSRSRSRSRSPTRSRRRRRSRSRSWNRNRSRDRENDERRRRALPPIKRKHLAVCSTTLWVGHLSKLVQETDLSDTFGEYGDIVSIDLIPPRGCAFIQMNRRQDADRALHKLKNTKIQGKAITLAWAPGKGMKGREWKDYWEVDYGVSYIPWSKLSKETDYDLLEEGGMLDQETMPDWLKIYLEEKRKISYTKIPSSSKVLYTPSGTDMDESDNDGDDTMIPSYVNADMVLDSSNGPTDQMIPLPDGPQPGGEMHPMGIPLPPHGQNPAVSQAGPLSLPPPPPNLLNPFLPPRLLGPMGVLGGNFMPPPLGVPPPVSGLLMPPQPLLNRLAPPFPGPPGLPMLNPGSGPNSTLSQIPLPDGSVNTSSSNDLKGPPFGLNPPLLFPGNPNLKLDVTGSMPPSLGNGESGDGPNPENNPNLLLPNAFNNMIPPFAKNMSADQNSRLEDTDFRIMGDLNNVNPMMGGMGMNEPTMGAGGDGAADKHKGGDSSSAADDETNFGRGGNSEYDRDRYRFNERGGSRNFDRDRERDRDRDRDKYHHERNHRFGGGGGGGGNRSPPYRENIFERGGGDAFRRGGRYESRDFGRGGRDLRGDNAGPRGRGGRDTGAGGRPRERSRERDYYRDGGGRRDYDEKPSSRRFERRGRSRERTPEERYGGGPKKSRWTTDNSGGGSSNSGQESSWASVPVPPAPLMAASSPPAMPAPPPAPVLTGGGDKSCAVVNIAPIVFTETWEESSSPPPEPSPLRRNPSPPLAGGSPAQSPAASADRLSEAHPIQTIQSIVAARAEAEERGWKGEFDERRAPPADQCDDMMAHEPPPAPELRPQRYELQAPSEFSVLQSLPPVKEPAAQSEYGDDAMDLVDQHEEQEPDDSGEPMIGDEAPVTHEYSTAPQMGSPESDGRVLSEIPSADEAPSVFEQPSVEPSGNGGEAGNTLIDDGTTFDILPLPKSQTDDGSALATQNGGDSENDGSGDGNDDEAESEELAAAAAAPFHTGSPLFAGPRFRGRPPLMGRGGGSGGPPPLMGSGPPFAGMSFVRPRFQLHRPHMAIFQGPHPRQFSLFNDSRPPRPFPSRSNNF</sequence>
<dbReference type="EMBL" id="JBBCAQ010000034">
    <property type="protein sequence ID" value="KAK7580248.1"/>
    <property type="molecule type" value="Genomic_DNA"/>
</dbReference>
<dbReference type="GO" id="GO:0003723">
    <property type="term" value="F:RNA binding"/>
    <property type="evidence" value="ECO:0007669"/>
    <property type="project" value="UniProtKB-UniRule"/>
</dbReference>
<dbReference type="CDD" id="cd16983">
    <property type="entry name" value="CID_SCAF8_like"/>
    <property type="match status" value="1"/>
</dbReference>
<dbReference type="PANTHER" id="PTHR23140:SF4">
    <property type="entry name" value="PROTEIN CBR-NRD-1"/>
    <property type="match status" value="1"/>
</dbReference>
<proteinExistence type="predicted"/>
<feature type="compositionally biased region" description="Low complexity" evidence="3">
    <location>
        <begin position="1402"/>
        <end position="1412"/>
    </location>
</feature>
<feature type="compositionally biased region" description="Basic and acidic residues" evidence="3">
    <location>
        <begin position="965"/>
        <end position="995"/>
    </location>
</feature>
<dbReference type="FunFam" id="1.25.40.90:FF:000004">
    <property type="entry name" value="splicing factor, arginine/serine-rich 15"/>
    <property type="match status" value="1"/>
</dbReference>
<feature type="region of interest" description="Disordered" evidence="3">
    <location>
        <begin position="1454"/>
        <end position="1478"/>
    </location>
</feature>
<dbReference type="PROSITE" id="PS50102">
    <property type="entry name" value="RRM"/>
    <property type="match status" value="1"/>
</dbReference>
<feature type="compositionally biased region" description="Polar residues" evidence="3">
    <location>
        <begin position="180"/>
        <end position="207"/>
    </location>
</feature>
<feature type="compositionally biased region" description="Basic and acidic residues" evidence="3">
    <location>
        <begin position="908"/>
        <end position="941"/>
    </location>
</feature>
<feature type="compositionally biased region" description="Low complexity" evidence="3">
    <location>
        <begin position="744"/>
        <end position="753"/>
    </location>
</feature>
<feature type="compositionally biased region" description="Basic and acidic residues" evidence="3">
    <location>
        <begin position="433"/>
        <end position="443"/>
    </location>
</feature>
<evidence type="ECO:0000256" key="3">
    <source>
        <dbReference type="SAM" id="MobiDB-lite"/>
    </source>
</evidence>
<dbReference type="InterPro" id="IPR000504">
    <property type="entry name" value="RRM_dom"/>
</dbReference>
<feature type="region of interest" description="Disordered" evidence="3">
    <location>
        <begin position="1132"/>
        <end position="1431"/>
    </location>
</feature>
<dbReference type="InterPro" id="IPR006569">
    <property type="entry name" value="CID_dom"/>
</dbReference>
<feature type="compositionally biased region" description="Low complexity" evidence="3">
    <location>
        <begin position="1077"/>
        <end position="1087"/>
    </location>
</feature>
<dbReference type="SUPFAM" id="SSF54928">
    <property type="entry name" value="RNA-binding domain, RBD"/>
    <property type="match status" value="1"/>
</dbReference>
<evidence type="ECO:0008006" key="8">
    <source>
        <dbReference type="Google" id="ProtNLM"/>
    </source>
</evidence>
<dbReference type="SUPFAM" id="SSF48464">
    <property type="entry name" value="ENTH/VHS domain"/>
    <property type="match status" value="1"/>
</dbReference>
<feature type="region of interest" description="Disordered" evidence="3">
    <location>
        <begin position="790"/>
        <end position="826"/>
    </location>
</feature>
<feature type="region of interest" description="Disordered" evidence="3">
    <location>
        <begin position="741"/>
        <end position="777"/>
    </location>
</feature>
<dbReference type="PANTHER" id="PTHR23140">
    <property type="entry name" value="RNA PROCESSING PROTEIN LD23810P"/>
    <property type="match status" value="1"/>
</dbReference>
<reference evidence="6 7" key="1">
    <citation type="submission" date="2024-03" db="EMBL/GenBank/DDBJ databases">
        <title>Adaptation during the transition from Ophiocordyceps entomopathogen to insect associate is accompanied by gene loss and intensified selection.</title>
        <authorList>
            <person name="Ward C.M."/>
            <person name="Onetto C.A."/>
            <person name="Borneman A.R."/>
        </authorList>
    </citation>
    <scope>NUCLEOTIDE SEQUENCE [LARGE SCALE GENOMIC DNA]</scope>
    <source>
        <strain evidence="6">AWRI1</strain>
        <tissue evidence="6">Single Adult Female</tissue>
    </source>
</reference>
<dbReference type="InterPro" id="IPR008942">
    <property type="entry name" value="ENTH_VHS"/>
</dbReference>
<comment type="caution">
    <text evidence="6">The sequence shown here is derived from an EMBL/GenBank/DDBJ whole genome shotgun (WGS) entry which is preliminary data.</text>
</comment>
<dbReference type="CDD" id="cd12227">
    <property type="entry name" value="RRM_SCAF4_SCAF8"/>
    <property type="match status" value="1"/>
</dbReference>
<dbReference type="Proteomes" id="UP001367676">
    <property type="component" value="Unassembled WGS sequence"/>
</dbReference>
<keyword evidence="1 2" id="KW-0694">RNA-binding</keyword>
<feature type="compositionally biased region" description="Basic residues" evidence="3">
    <location>
        <begin position="404"/>
        <end position="432"/>
    </location>
</feature>
<gene>
    <name evidence="6" type="ORF">V9T40_000877</name>
</gene>
<dbReference type="PROSITE" id="PS51391">
    <property type="entry name" value="CID"/>
    <property type="match status" value="1"/>
</dbReference>
<feature type="region of interest" description="Disordered" evidence="3">
    <location>
        <begin position="863"/>
        <end position="1118"/>
    </location>
</feature>
<feature type="compositionally biased region" description="Polar residues" evidence="3">
    <location>
        <begin position="1350"/>
        <end position="1362"/>
    </location>
</feature>
<name>A0AAN9TE68_9HEMI</name>
<evidence type="ECO:0000259" key="5">
    <source>
        <dbReference type="PROSITE" id="PS51391"/>
    </source>
</evidence>
<organism evidence="6 7">
    <name type="scientific">Parthenolecanium corni</name>
    <dbReference type="NCBI Taxonomy" id="536013"/>
    <lineage>
        <taxon>Eukaryota</taxon>
        <taxon>Metazoa</taxon>
        <taxon>Ecdysozoa</taxon>
        <taxon>Arthropoda</taxon>
        <taxon>Hexapoda</taxon>
        <taxon>Insecta</taxon>
        <taxon>Pterygota</taxon>
        <taxon>Neoptera</taxon>
        <taxon>Paraneoptera</taxon>
        <taxon>Hemiptera</taxon>
        <taxon>Sternorrhyncha</taxon>
        <taxon>Coccoidea</taxon>
        <taxon>Coccidae</taxon>
        <taxon>Parthenolecanium</taxon>
    </lineage>
</organism>
<feature type="compositionally biased region" description="Basic and acidic residues" evidence="3">
    <location>
        <begin position="1188"/>
        <end position="1205"/>
    </location>
</feature>
<feature type="region of interest" description="Disordered" evidence="3">
    <location>
        <begin position="154"/>
        <end position="207"/>
    </location>
</feature>
<evidence type="ECO:0000256" key="1">
    <source>
        <dbReference type="ARBA" id="ARBA00022884"/>
    </source>
</evidence>
<feature type="region of interest" description="Disordered" evidence="3">
    <location>
        <begin position="376"/>
        <end position="445"/>
    </location>
</feature>
<evidence type="ECO:0000256" key="2">
    <source>
        <dbReference type="PROSITE-ProRule" id="PRU00176"/>
    </source>
</evidence>
<feature type="compositionally biased region" description="Low complexity" evidence="3">
    <location>
        <begin position="863"/>
        <end position="875"/>
    </location>
</feature>
<evidence type="ECO:0000313" key="7">
    <source>
        <dbReference type="Proteomes" id="UP001367676"/>
    </source>
</evidence>
<feature type="domain" description="RRM" evidence="4">
    <location>
        <begin position="460"/>
        <end position="532"/>
    </location>
</feature>
<feature type="compositionally biased region" description="Basic and acidic residues" evidence="3">
    <location>
        <begin position="1013"/>
        <end position="1041"/>
    </location>
</feature>
<dbReference type="InterPro" id="IPR012677">
    <property type="entry name" value="Nucleotide-bd_a/b_plait_sf"/>
</dbReference>
<keyword evidence="7" id="KW-1185">Reference proteome</keyword>
<feature type="compositionally biased region" description="Pro residues" evidence="3">
    <location>
        <begin position="1101"/>
        <end position="1110"/>
    </location>
</feature>
<feature type="compositionally biased region" description="Low complexity" evidence="3">
    <location>
        <begin position="1147"/>
        <end position="1168"/>
    </location>
</feature>
<feature type="domain" description="CID" evidence="5">
    <location>
        <begin position="1"/>
        <end position="139"/>
    </location>
</feature>
<protein>
    <recommendedName>
        <fullName evidence="8">Splicing factor, arginine/serine-rich 15</fullName>
    </recommendedName>
</protein>
<dbReference type="Gene3D" id="1.25.40.90">
    <property type="match status" value="1"/>
</dbReference>
<evidence type="ECO:0000313" key="6">
    <source>
        <dbReference type="EMBL" id="KAK7580248.1"/>
    </source>
</evidence>
<dbReference type="InterPro" id="IPR035979">
    <property type="entry name" value="RBD_domain_sf"/>
</dbReference>
<dbReference type="GO" id="GO:0005634">
    <property type="term" value="C:nucleus"/>
    <property type="evidence" value="ECO:0007669"/>
    <property type="project" value="TreeGrafter"/>
</dbReference>
<dbReference type="SMART" id="SM00360">
    <property type="entry name" value="RRM"/>
    <property type="match status" value="1"/>
</dbReference>
<accession>A0AAN9TE68</accession>
<feature type="compositionally biased region" description="Acidic residues" evidence="3">
    <location>
        <begin position="1367"/>
        <end position="1384"/>
    </location>
</feature>
<dbReference type="SMART" id="SM00582">
    <property type="entry name" value="RPR"/>
    <property type="match status" value="1"/>
</dbReference>